<comment type="similarity">
    <text evidence="1 2">Belongs to the MEMO1 family.</text>
</comment>
<evidence type="ECO:0000313" key="4">
    <source>
        <dbReference type="EMBL" id="OGY47149.1"/>
    </source>
</evidence>
<dbReference type="CDD" id="cd07361">
    <property type="entry name" value="MEMO_like"/>
    <property type="match status" value="1"/>
</dbReference>
<gene>
    <name evidence="4" type="ORF">A3J62_01855</name>
</gene>
<dbReference type="AlphaFoldDB" id="A0A1G1Y495"/>
<dbReference type="PANTHER" id="PTHR11060:SF0">
    <property type="entry name" value="PROTEIN MEMO1"/>
    <property type="match status" value="1"/>
</dbReference>
<evidence type="ECO:0000256" key="2">
    <source>
        <dbReference type="HAMAP-Rule" id="MF_00055"/>
    </source>
</evidence>
<dbReference type="Pfam" id="PF01875">
    <property type="entry name" value="Memo"/>
    <property type="match status" value="1"/>
</dbReference>
<name>A0A1G1Y495_9BACT</name>
<dbReference type="Proteomes" id="UP000178747">
    <property type="component" value="Unassembled WGS sequence"/>
</dbReference>
<dbReference type="NCBIfam" id="TIGR04336">
    <property type="entry name" value="AmmeMemoSam_B"/>
    <property type="match status" value="1"/>
</dbReference>
<dbReference type="InterPro" id="IPR036071">
    <property type="entry name" value="AMMECR1_dom_sf"/>
</dbReference>
<organism evidence="4 5">
    <name type="scientific">Candidatus Buchananbacteria bacterium RIFCSPHIGHO2_02_FULL_38_8</name>
    <dbReference type="NCBI Taxonomy" id="1797538"/>
    <lineage>
        <taxon>Bacteria</taxon>
        <taxon>Candidatus Buchananiibacteriota</taxon>
    </lineage>
</organism>
<dbReference type="EMBL" id="MHIH01000053">
    <property type="protein sequence ID" value="OGY47149.1"/>
    <property type="molecule type" value="Genomic_DNA"/>
</dbReference>
<sequence>MSVKKAIVIILAALVVAVSAVGILTFLKDNLFNPTDKNIIKQNLNMASEQKIIRPPAVAGAFYPGSKNEIENLINNFFVNVNVEQSTGTPKILIVPHAGYIYSGQVAAYSFKQLQGLGIKRAIIIAPSHHYPVSGLVLSSATHWRTPLSLIKVAEINKDLASENNFEVSDQVHEPEHSIEVEVPFIQVVDPAIEIVPIIVGQLSTSQQTEFAKVLEKYLDSQTILVVSVDLSHYHPYEQALKLDQQSIDDTLKLDSNGVLDDEIDAPWAVSAVLQLAKEKGWQPKLLNYQNSGDVTGDKSGVVGYAAVGFYSQEQKDEYLESEKQELLGVARTTLELYLTEGKVYEPQTDNQKFKEKRGVFVTLNKNGNLRGCIGYIQPVKSLIEAVRDNAISAAVHDSRFEPVDAIELNDIKIEISILTIPKPDILENIIENHYGVVLQQGNNGATYLPQVWDDLSDPDEFFSSLCLKGGMSLDCYKDPKTELMSYRAIVFRE</sequence>
<dbReference type="PROSITE" id="PS51112">
    <property type="entry name" value="AMMECR1"/>
    <property type="match status" value="1"/>
</dbReference>
<protein>
    <recommendedName>
        <fullName evidence="2">MEMO1 family protein A3J62_01855</fullName>
    </recommendedName>
</protein>
<dbReference type="SUPFAM" id="SSF143447">
    <property type="entry name" value="AMMECR1-like"/>
    <property type="match status" value="1"/>
</dbReference>
<dbReference type="NCBIfam" id="TIGR04335">
    <property type="entry name" value="AmmeMemoSam_A"/>
    <property type="match status" value="1"/>
</dbReference>
<dbReference type="HAMAP" id="MF_00055">
    <property type="entry name" value="MEMO1"/>
    <property type="match status" value="1"/>
</dbReference>
<dbReference type="InterPro" id="IPR027485">
    <property type="entry name" value="AMMECR1_N"/>
</dbReference>
<dbReference type="InterPro" id="IPR027623">
    <property type="entry name" value="AmmeMemoSam_A"/>
</dbReference>
<dbReference type="InterPro" id="IPR002737">
    <property type="entry name" value="MEMO1_fam"/>
</dbReference>
<evidence type="ECO:0000256" key="1">
    <source>
        <dbReference type="ARBA" id="ARBA00006315"/>
    </source>
</evidence>
<dbReference type="NCBIfam" id="TIGR00296">
    <property type="entry name" value="TIGR00296 family protein"/>
    <property type="match status" value="1"/>
</dbReference>
<dbReference type="Gene3D" id="3.30.700.20">
    <property type="entry name" value="Hypothetical protein ph0010, domain 1"/>
    <property type="match status" value="1"/>
</dbReference>
<dbReference type="Gene3D" id="3.30.1490.150">
    <property type="entry name" value="Hypothetical protein ph0010, domain 2"/>
    <property type="match status" value="1"/>
</dbReference>
<proteinExistence type="inferred from homology"/>
<accession>A0A1G1Y495</accession>
<dbReference type="InterPro" id="IPR023473">
    <property type="entry name" value="AMMECR1"/>
</dbReference>
<evidence type="ECO:0000259" key="3">
    <source>
        <dbReference type="PROSITE" id="PS51112"/>
    </source>
</evidence>
<dbReference type="Gene3D" id="3.40.830.10">
    <property type="entry name" value="LigB-like"/>
    <property type="match status" value="1"/>
</dbReference>
<evidence type="ECO:0000313" key="5">
    <source>
        <dbReference type="Proteomes" id="UP000178747"/>
    </source>
</evidence>
<comment type="caution">
    <text evidence="4">The sequence shown here is derived from an EMBL/GenBank/DDBJ whole genome shotgun (WGS) entry which is preliminary data.</text>
</comment>
<reference evidence="4 5" key="1">
    <citation type="journal article" date="2016" name="Nat. Commun.">
        <title>Thousands of microbial genomes shed light on interconnected biogeochemical processes in an aquifer system.</title>
        <authorList>
            <person name="Anantharaman K."/>
            <person name="Brown C.T."/>
            <person name="Hug L.A."/>
            <person name="Sharon I."/>
            <person name="Castelle C.J."/>
            <person name="Probst A.J."/>
            <person name="Thomas B.C."/>
            <person name="Singh A."/>
            <person name="Wilkins M.J."/>
            <person name="Karaoz U."/>
            <person name="Brodie E.L."/>
            <person name="Williams K.H."/>
            <person name="Hubbard S.S."/>
            <person name="Banfield J.F."/>
        </authorList>
    </citation>
    <scope>NUCLEOTIDE SEQUENCE [LARGE SCALE GENOMIC DNA]</scope>
</reference>
<feature type="domain" description="AMMECR1" evidence="3">
    <location>
        <begin position="322"/>
        <end position="494"/>
    </location>
</feature>
<dbReference type="Pfam" id="PF01871">
    <property type="entry name" value="AMMECR1"/>
    <property type="match status" value="1"/>
</dbReference>
<dbReference type="InterPro" id="IPR002733">
    <property type="entry name" value="AMMECR1_domain"/>
</dbReference>
<dbReference type="PANTHER" id="PTHR11060">
    <property type="entry name" value="PROTEIN MEMO1"/>
    <property type="match status" value="1"/>
</dbReference>